<dbReference type="AlphaFoldDB" id="A0A450T3D7"/>
<dbReference type="EMBL" id="CAADFA010000282">
    <property type="protein sequence ID" value="VFJ60868.1"/>
    <property type="molecule type" value="Genomic_DNA"/>
</dbReference>
<dbReference type="PANTHER" id="PTHR20854">
    <property type="entry name" value="INOSITOL MONOPHOSPHATASE"/>
    <property type="match status" value="1"/>
</dbReference>
<organism evidence="10">
    <name type="scientific">Candidatus Kentrum sp. FM</name>
    <dbReference type="NCBI Taxonomy" id="2126340"/>
    <lineage>
        <taxon>Bacteria</taxon>
        <taxon>Pseudomonadati</taxon>
        <taxon>Pseudomonadota</taxon>
        <taxon>Gammaproteobacteria</taxon>
        <taxon>Candidatus Kentrum</taxon>
    </lineage>
</organism>
<dbReference type="GO" id="GO:0007165">
    <property type="term" value="P:signal transduction"/>
    <property type="evidence" value="ECO:0007669"/>
    <property type="project" value="TreeGrafter"/>
</dbReference>
<feature type="binding site" evidence="8">
    <location>
        <position position="83"/>
    </location>
    <ligand>
        <name>Mg(2+)</name>
        <dbReference type="ChEBI" id="CHEBI:18420"/>
        <label>1</label>
        <note>catalytic</note>
    </ligand>
</feature>
<dbReference type="InterPro" id="IPR000760">
    <property type="entry name" value="Inositol_monophosphatase-like"/>
</dbReference>
<evidence type="ECO:0000256" key="3">
    <source>
        <dbReference type="ARBA" id="ARBA00009759"/>
    </source>
</evidence>
<evidence type="ECO:0000256" key="8">
    <source>
        <dbReference type="PIRSR" id="PIRSR600760-2"/>
    </source>
</evidence>
<comment type="catalytic activity">
    <reaction evidence="1 9">
        <text>a myo-inositol phosphate + H2O = myo-inositol + phosphate</text>
        <dbReference type="Rhea" id="RHEA:24056"/>
        <dbReference type="ChEBI" id="CHEBI:15377"/>
        <dbReference type="ChEBI" id="CHEBI:17268"/>
        <dbReference type="ChEBI" id="CHEBI:43474"/>
        <dbReference type="ChEBI" id="CHEBI:84139"/>
        <dbReference type="EC" id="3.1.3.25"/>
    </reaction>
</comment>
<dbReference type="GO" id="GO:0046872">
    <property type="term" value="F:metal ion binding"/>
    <property type="evidence" value="ECO:0007669"/>
    <property type="project" value="UniProtKB-KW"/>
</dbReference>
<keyword evidence="6" id="KW-0889">Transcription antitermination</keyword>
<reference evidence="10" key="1">
    <citation type="submission" date="2019-02" db="EMBL/GenBank/DDBJ databases">
        <authorList>
            <person name="Gruber-Vodicka R. H."/>
            <person name="Seah K. B. B."/>
        </authorList>
    </citation>
    <scope>NUCLEOTIDE SEQUENCE</scope>
    <source>
        <strain evidence="11">BECK_BZ164</strain>
        <strain evidence="10">BECK_BZ165</strain>
    </source>
</reference>
<keyword evidence="7 8" id="KW-0460">Magnesium</keyword>
<evidence type="ECO:0000256" key="4">
    <source>
        <dbReference type="ARBA" id="ARBA00022723"/>
    </source>
</evidence>
<evidence type="ECO:0000256" key="1">
    <source>
        <dbReference type="ARBA" id="ARBA00001033"/>
    </source>
</evidence>
<keyword evidence="4 8" id="KW-0479">Metal-binding</keyword>
<evidence type="ECO:0000256" key="7">
    <source>
        <dbReference type="ARBA" id="ARBA00022842"/>
    </source>
</evidence>
<keyword evidence="6" id="KW-0805">Transcription regulation</keyword>
<dbReference type="PANTHER" id="PTHR20854:SF4">
    <property type="entry name" value="INOSITOL-1-MONOPHOSPHATASE-RELATED"/>
    <property type="match status" value="1"/>
</dbReference>
<dbReference type="InterPro" id="IPR022337">
    <property type="entry name" value="Inositol_monophosphatase_SuhB"/>
</dbReference>
<dbReference type="PRINTS" id="PR00377">
    <property type="entry name" value="IMPHPHTASES"/>
</dbReference>
<dbReference type="InterPro" id="IPR033942">
    <property type="entry name" value="IMPase"/>
</dbReference>
<accession>A0A450T3D7</accession>
<sequence length="263" mass="29113">MHPMLNIAINAARAAGNLIVRYFDRVDRLTITKKGFNEFVTEVDKQAEQIIVDTLLRSYPHHGILGEEGGHRKGENDFLWIIDPLDGTTNYIHGFPQFSVSIALSYRDRLEQAVVYDPLREELFTATRGEGAKLNNRRIRVSRCNSLDDALLGTGFPCRNLEHIDAYLSIFKTFTTTSAGIRRPGSAALDLASVAAGRFDGFWEFGLAVWDMAAGALLVQEAGGIVSGLDGRDDYLKSGNIIAGNPKIHAVMMHSLQPYGRFL</sequence>
<dbReference type="EC" id="3.1.3.25" evidence="9"/>
<dbReference type="Pfam" id="PF00459">
    <property type="entry name" value="Inositol_P"/>
    <property type="match status" value="1"/>
</dbReference>
<evidence type="ECO:0000256" key="2">
    <source>
        <dbReference type="ARBA" id="ARBA00001946"/>
    </source>
</evidence>
<proteinExistence type="inferred from homology"/>
<dbReference type="InterPro" id="IPR020550">
    <property type="entry name" value="Inositol_monophosphatase_CS"/>
</dbReference>
<name>A0A450T3D7_9GAMM</name>
<dbReference type="CDD" id="cd01639">
    <property type="entry name" value="IMPase"/>
    <property type="match status" value="1"/>
</dbReference>
<dbReference type="EMBL" id="CAADFL010000312">
    <property type="protein sequence ID" value="VFK14216.1"/>
    <property type="molecule type" value="Genomic_DNA"/>
</dbReference>
<dbReference type="FunFam" id="3.30.540.10:FF:000003">
    <property type="entry name" value="Inositol-1-monophosphatase"/>
    <property type="match status" value="1"/>
</dbReference>
<feature type="binding site" evidence="8">
    <location>
        <position position="86"/>
    </location>
    <ligand>
        <name>Mg(2+)</name>
        <dbReference type="ChEBI" id="CHEBI:18420"/>
        <label>1</label>
        <note>catalytic</note>
    </ligand>
</feature>
<evidence type="ECO:0000256" key="6">
    <source>
        <dbReference type="ARBA" id="ARBA00022814"/>
    </source>
</evidence>
<evidence type="ECO:0000256" key="9">
    <source>
        <dbReference type="RuleBase" id="RU364068"/>
    </source>
</evidence>
<dbReference type="PROSITE" id="PS00629">
    <property type="entry name" value="IMP_1"/>
    <property type="match status" value="1"/>
</dbReference>
<feature type="binding site" evidence="8">
    <location>
        <position position="211"/>
    </location>
    <ligand>
        <name>Mg(2+)</name>
        <dbReference type="ChEBI" id="CHEBI:18420"/>
        <label>1</label>
        <note>catalytic</note>
    </ligand>
</feature>
<feature type="binding site" evidence="8">
    <location>
        <position position="67"/>
    </location>
    <ligand>
        <name>Mg(2+)</name>
        <dbReference type="ChEBI" id="CHEBI:18420"/>
        <label>1</label>
        <note>catalytic</note>
    </ligand>
</feature>
<dbReference type="Gene3D" id="3.30.540.10">
    <property type="entry name" value="Fructose-1,6-Bisphosphatase, subunit A, domain 1"/>
    <property type="match status" value="1"/>
</dbReference>
<dbReference type="PROSITE" id="PS00630">
    <property type="entry name" value="IMP_2"/>
    <property type="match status" value="1"/>
</dbReference>
<dbReference type="GO" id="GO:0008934">
    <property type="term" value="F:inositol monophosphate 1-phosphatase activity"/>
    <property type="evidence" value="ECO:0007669"/>
    <property type="project" value="InterPro"/>
</dbReference>
<keyword evidence="6" id="KW-0804">Transcription</keyword>
<comment type="similarity">
    <text evidence="3 9">Belongs to the inositol monophosphatase superfamily.</text>
</comment>
<protein>
    <recommendedName>
        <fullName evidence="9">Inositol-1-monophosphatase</fullName>
        <ecNumber evidence="9">3.1.3.25</ecNumber>
    </recommendedName>
</protein>
<feature type="binding site" evidence="8">
    <location>
        <position position="85"/>
    </location>
    <ligand>
        <name>Mg(2+)</name>
        <dbReference type="ChEBI" id="CHEBI:18420"/>
        <label>1</label>
        <note>catalytic</note>
    </ligand>
</feature>
<dbReference type="GO" id="GO:0006020">
    <property type="term" value="P:inositol metabolic process"/>
    <property type="evidence" value="ECO:0007669"/>
    <property type="project" value="TreeGrafter"/>
</dbReference>
<gene>
    <name evidence="11" type="ORF">BECKFM1743B_GA0114221_103121</name>
    <name evidence="10" type="ORF">BECKFM1743C_GA0114222_102821</name>
</gene>
<dbReference type="PRINTS" id="PR01959">
    <property type="entry name" value="SBIMPHPHTASE"/>
</dbReference>
<dbReference type="Gene3D" id="3.40.190.80">
    <property type="match status" value="1"/>
</dbReference>
<dbReference type="SUPFAM" id="SSF56655">
    <property type="entry name" value="Carbohydrate phosphatase"/>
    <property type="match status" value="1"/>
</dbReference>
<keyword evidence="5 9" id="KW-0378">Hydrolase</keyword>
<evidence type="ECO:0000313" key="10">
    <source>
        <dbReference type="EMBL" id="VFJ60868.1"/>
    </source>
</evidence>
<dbReference type="GO" id="GO:0031564">
    <property type="term" value="P:transcription antitermination"/>
    <property type="evidence" value="ECO:0007669"/>
    <property type="project" value="UniProtKB-KW"/>
</dbReference>
<evidence type="ECO:0000313" key="11">
    <source>
        <dbReference type="EMBL" id="VFK14216.1"/>
    </source>
</evidence>
<comment type="cofactor">
    <cofactor evidence="2 8 9">
        <name>Mg(2+)</name>
        <dbReference type="ChEBI" id="CHEBI:18420"/>
    </cofactor>
</comment>
<dbReference type="InterPro" id="IPR020583">
    <property type="entry name" value="Inositol_monoP_metal-BS"/>
</dbReference>
<dbReference type="GO" id="GO:0046854">
    <property type="term" value="P:phosphatidylinositol phosphate biosynthetic process"/>
    <property type="evidence" value="ECO:0007669"/>
    <property type="project" value="InterPro"/>
</dbReference>
<evidence type="ECO:0000256" key="5">
    <source>
        <dbReference type="ARBA" id="ARBA00022801"/>
    </source>
</evidence>